<gene>
    <name evidence="7" type="ORF">GCM10011386_34020</name>
</gene>
<dbReference type="EC" id="5.2.1.8" evidence="2"/>
<evidence type="ECO:0000256" key="3">
    <source>
        <dbReference type="ARBA" id="ARBA00023110"/>
    </source>
</evidence>
<dbReference type="Proteomes" id="UP000597338">
    <property type="component" value="Unassembled WGS sequence"/>
</dbReference>
<evidence type="ECO:0000256" key="2">
    <source>
        <dbReference type="ARBA" id="ARBA00013194"/>
    </source>
</evidence>
<feature type="signal peptide" evidence="5">
    <location>
        <begin position="1"/>
        <end position="20"/>
    </location>
</feature>
<evidence type="ECO:0000313" key="7">
    <source>
        <dbReference type="EMBL" id="GGC39102.1"/>
    </source>
</evidence>
<proteinExistence type="inferred from homology"/>
<feature type="chain" id="PRO_5045905928" description="peptidylprolyl isomerase" evidence="5">
    <location>
        <begin position="21"/>
        <end position="250"/>
    </location>
</feature>
<reference evidence="8" key="1">
    <citation type="journal article" date="2019" name="Int. J. Syst. Evol. Microbiol.">
        <title>The Global Catalogue of Microorganisms (GCM) 10K type strain sequencing project: providing services to taxonomists for standard genome sequencing and annotation.</title>
        <authorList>
            <consortium name="The Broad Institute Genomics Platform"/>
            <consortium name="The Broad Institute Genome Sequencing Center for Infectious Disease"/>
            <person name="Wu L."/>
            <person name="Ma J."/>
        </authorList>
    </citation>
    <scope>NUCLEOTIDE SEQUENCE [LARGE SCALE GENOMIC DNA]</scope>
    <source>
        <strain evidence="8">CGMCC 1.15342</strain>
    </source>
</reference>
<dbReference type="EMBL" id="BMIK01000013">
    <property type="protein sequence ID" value="GGC39102.1"/>
    <property type="molecule type" value="Genomic_DNA"/>
</dbReference>
<dbReference type="InterPro" id="IPR044666">
    <property type="entry name" value="Cyclophilin_A-like"/>
</dbReference>
<comment type="similarity">
    <text evidence="1">Belongs to the cyclophilin-type PPIase family.</text>
</comment>
<dbReference type="CDD" id="cd00317">
    <property type="entry name" value="cyclophilin"/>
    <property type="match status" value="1"/>
</dbReference>
<comment type="caution">
    <text evidence="7">The sequence shown here is derived from an EMBL/GenBank/DDBJ whole genome shotgun (WGS) entry which is preliminary data.</text>
</comment>
<dbReference type="RefSeq" id="WP_188752655.1">
    <property type="nucleotide sequence ID" value="NZ_BMIK01000013.1"/>
</dbReference>
<keyword evidence="3" id="KW-0697">Rotamase</keyword>
<dbReference type="InterPro" id="IPR002130">
    <property type="entry name" value="Cyclophilin-type_PPIase_dom"/>
</dbReference>
<feature type="domain" description="PPIase cyclophilin-type" evidence="6">
    <location>
        <begin position="35"/>
        <end position="209"/>
    </location>
</feature>
<dbReference type="PANTHER" id="PTHR45625">
    <property type="entry name" value="PEPTIDYL-PROLYL CIS-TRANS ISOMERASE-RELATED"/>
    <property type="match status" value="1"/>
</dbReference>
<keyword evidence="4" id="KW-0413">Isomerase</keyword>
<evidence type="ECO:0000256" key="5">
    <source>
        <dbReference type="SAM" id="SignalP"/>
    </source>
</evidence>
<evidence type="ECO:0000259" key="6">
    <source>
        <dbReference type="PROSITE" id="PS50072"/>
    </source>
</evidence>
<evidence type="ECO:0000256" key="1">
    <source>
        <dbReference type="ARBA" id="ARBA00007365"/>
    </source>
</evidence>
<dbReference type="InterPro" id="IPR029000">
    <property type="entry name" value="Cyclophilin-like_dom_sf"/>
</dbReference>
<dbReference type="PANTHER" id="PTHR45625:SF4">
    <property type="entry name" value="PEPTIDYLPROLYL ISOMERASE DOMAIN AND WD REPEAT-CONTAINING PROTEIN 1"/>
    <property type="match status" value="1"/>
</dbReference>
<sequence>MKRILSVLILLLFHIFSSQAAVPPHKYVRLVTTQGECLLKLYNETPLHRNNFMKLVRQGYYKDLLFHRVIHNFMIQGGDPDSRYAAERQHLGEGGPGYTIPAEFKDSLFHKKGVIAAARDENPEKASSGSQFYIVQGRTFTDAGLDSLEQLRLGGRKIPAYQRQVYKTLGGTPHLDQNYTVFGEVISGIDVVDRIASVETDRYDRPLQDQRMDMIPLTRREAINFEREQAGLPPKSGIFIKFLDLFKPKY</sequence>
<dbReference type="SUPFAM" id="SSF50891">
    <property type="entry name" value="Cyclophilin-like"/>
    <property type="match status" value="1"/>
</dbReference>
<dbReference type="Pfam" id="PF00160">
    <property type="entry name" value="Pro_isomerase"/>
    <property type="match status" value="1"/>
</dbReference>
<dbReference type="InterPro" id="IPR020892">
    <property type="entry name" value="Cyclophilin-type_PPIase_CS"/>
</dbReference>
<accession>A0ABQ1MDX6</accession>
<dbReference type="PROSITE" id="PS00170">
    <property type="entry name" value="CSA_PPIASE_1"/>
    <property type="match status" value="1"/>
</dbReference>
<keyword evidence="8" id="KW-1185">Reference proteome</keyword>
<dbReference type="PROSITE" id="PS50072">
    <property type="entry name" value="CSA_PPIASE_2"/>
    <property type="match status" value="1"/>
</dbReference>
<name>A0ABQ1MDX6_9SPHI</name>
<evidence type="ECO:0000256" key="4">
    <source>
        <dbReference type="ARBA" id="ARBA00023235"/>
    </source>
</evidence>
<protein>
    <recommendedName>
        <fullName evidence="2">peptidylprolyl isomerase</fullName>
        <ecNumber evidence="2">5.2.1.8</ecNumber>
    </recommendedName>
</protein>
<dbReference type="Gene3D" id="2.40.100.10">
    <property type="entry name" value="Cyclophilin-like"/>
    <property type="match status" value="1"/>
</dbReference>
<organism evidence="7 8">
    <name type="scientific">Parapedobacter defluvii</name>
    <dbReference type="NCBI Taxonomy" id="2045106"/>
    <lineage>
        <taxon>Bacteria</taxon>
        <taxon>Pseudomonadati</taxon>
        <taxon>Bacteroidota</taxon>
        <taxon>Sphingobacteriia</taxon>
        <taxon>Sphingobacteriales</taxon>
        <taxon>Sphingobacteriaceae</taxon>
        <taxon>Parapedobacter</taxon>
    </lineage>
</organism>
<keyword evidence="5" id="KW-0732">Signal</keyword>
<evidence type="ECO:0000313" key="8">
    <source>
        <dbReference type="Proteomes" id="UP000597338"/>
    </source>
</evidence>